<comment type="caution">
    <text evidence="1">The sequence shown here is derived from an EMBL/GenBank/DDBJ whole genome shotgun (WGS) entry which is preliminary data.</text>
</comment>
<gene>
    <name evidence="1" type="ORF">MN116_003751</name>
</gene>
<dbReference type="AlphaFoldDB" id="A0AAE1ZEB0"/>
<proteinExistence type="predicted"/>
<evidence type="ECO:0000313" key="1">
    <source>
        <dbReference type="EMBL" id="KAK4472505.1"/>
    </source>
</evidence>
<reference evidence="1" key="1">
    <citation type="submission" date="2022-04" db="EMBL/GenBank/DDBJ databases">
        <authorList>
            <person name="Xu L."/>
            <person name="Lv Z."/>
        </authorList>
    </citation>
    <scope>NUCLEOTIDE SEQUENCE</scope>
    <source>
        <strain evidence="1">LV_2022a</strain>
    </source>
</reference>
<dbReference type="Proteomes" id="UP001292079">
    <property type="component" value="Unassembled WGS sequence"/>
</dbReference>
<protein>
    <submittedName>
        <fullName evidence="1">Uncharacterized protein</fullName>
    </submittedName>
</protein>
<name>A0AAE1ZEB0_SCHME</name>
<dbReference type="CDD" id="cd22977">
    <property type="entry name" value="DD_FBXL13"/>
    <property type="match status" value="1"/>
</dbReference>
<keyword evidence="2" id="KW-1185">Reference proteome</keyword>
<evidence type="ECO:0000313" key="2">
    <source>
        <dbReference type="Proteomes" id="UP001292079"/>
    </source>
</evidence>
<accession>A0AAE1ZEB0</accession>
<organism evidence="1 2">
    <name type="scientific">Schistosoma mekongi</name>
    <name type="common">Parasitic worm</name>
    <dbReference type="NCBI Taxonomy" id="38744"/>
    <lineage>
        <taxon>Eukaryota</taxon>
        <taxon>Metazoa</taxon>
        <taxon>Spiralia</taxon>
        <taxon>Lophotrochozoa</taxon>
        <taxon>Platyhelminthes</taxon>
        <taxon>Trematoda</taxon>
        <taxon>Digenea</taxon>
        <taxon>Strigeidida</taxon>
        <taxon>Schistosomatoidea</taxon>
        <taxon>Schistosomatidae</taxon>
        <taxon>Schistosoma</taxon>
    </lineage>
</organism>
<sequence length="178" mass="20639">MYNVAWECVGESKINEIAAQSFFLSINFTTYSLEQIDHIEIYTGKPDPNLLKYTRKHHLYEVFEALLGGLSVMLPTNPRRWIIEKLQLLYDIGFISLNWDTFIDPDMKPMHPYVDHELMHSLFGTSKLEFVSYVKLLPTPEMIATAYAAQKQSILKKCLRLLFCINVNNVLMITTTTK</sequence>
<reference evidence="1" key="2">
    <citation type="journal article" date="2023" name="Infect Dis Poverty">
        <title>Chromosome-scale genome of the human blood fluke Schistosoma mekongi and its implications for public health.</title>
        <authorList>
            <person name="Zhou M."/>
            <person name="Xu L."/>
            <person name="Xu D."/>
            <person name="Chen W."/>
            <person name="Khan J."/>
            <person name="Hu Y."/>
            <person name="Huang H."/>
            <person name="Wei H."/>
            <person name="Zhang Y."/>
            <person name="Chusongsang P."/>
            <person name="Tanasarnprasert K."/>
            <person name="Hu X."/>
            <person name="Limpanont Y."/>
            <person name="Lv Z."/>
        </authorList>
    </citation>
    <scope>NUCLEOTIDE SEQUENCE</scope>
    <source>
        <strain evidence="1">LV_2022a</strain>
    </source>
</reference>
<dbReference type="EMBL" id="JALJAT010000002">
    <property type="protein sequence ID" value="KAK4472505.1"/>
    <property type="molecule type" value="Genomic_DNA"/>
</dbReference>